<keyword evidence="1" id="KW-0472">Membrane</keyword>
<protein>
    <recommendedName>
        <fullName evidence="4">Zinc-finger domain-containing protein</fullName>
    </recommendedName>
</protein>
<dbReference type="AlphaFoldDB" id="A0A8J6NLE6"/>
<sequence>MSNNHLSAEEIQSYIQFMLSDDENEHVIAHLSECDACLSRVDIEWEGGSQPVSNLANSRLEKRLMNSINRSNLAGNLIGLGVKGFLGVSIGILTLLLNIGSTKPPRKRK</sequence>
<organism evidence="2 3">
    <name type="scientific">Candidatus Desulfolinea nitratireducens</name>
    <dbReference type="NCBI Taxonomy" id="2841698"/>
    <lineage>
        <taxon>Bacteria</taxon>
        <taxon>Bacillati</taxon>
        <taxon>Chloroflexota</taxon>
        <taxon>Anaerolineae</taxon>
        <taxon>Anaerolineales</taxon>
        <taxon>Anaerolineales incertae sedis</taxon>
        <taxon>Candidatus Desulfolinea</taxon>
    </lineage>
</organism>
<evidence type="ECO:0000256" key="1">
    <source>
        <dbReference type="SAM" id="Phobius"/>
    </source>
</evidence>
<feature type="transmembrane region" description="Helical" evidence="1">
    <location>
        <begin position="73"/>
        <end position="99"/>
    </location>
</feature>
<keyword evidence="1" id="KW-1133">Transmembrane helix</keyword>
<accession>A0A8J6NLE6</accession>
<keyword evidence="1" id="KW-0812">Transmembrane</keyword>
<evidence type="ECO:0008006" key="4">
    <source>
        <dbReference type="Google" id="ProtNLM"/>
    </source>
</evidence>
<name>A0A8J6NLE6_9CHLR</name>
<proteinExistence type="predicted"/>
<comment type="caution">
    <text evidence="2">The sequence shown here is derived from an EMBL/GenBank/DDBJ whole genome shotgun (WGS) entry which is preliminary data.</text>
</comment>
<evidence type="ECO:0000313" key="2">
    <source>
        <dbReference type="EMBL" id="MBC8335373.1"/>
    </source>
</evidence>
<evidence type="ECO:0000313" key="3">
    <source>
        <dbReference type="Proteomes" id="UP000614469"/>
    </source>
</evidence>
<dbReference type="EMBL" id="JACNJN010000106">
    <property type="protein sequence ID" value="MBC8335373.1"/>
    <property type="molecule type" value="Genomic_DNA"/>
</dbReference>
<dbReference type="Proteomes" id="UP000614469">
    <property type="component" value="Unassembled WGS sequence"/>
</dbReference>
<reference evidence="2 3" key="1">
    <citation type="submission" date="2020-08" db="EMBL/GenBank/DDBJ databases">
        <title>Bridging the membrane lipid divide: bacteria of the FCB group superphylum have the potential to synthesize archaeal ether lipids.</title>
        <authorList>
            <person name="Villanueva L."/>
            <person name="Von Meijenfeldt F.A.B."/>
            <person name="Westbye A.B."/>
            <person name="Yadav S."/>
            <person name="Hopmans E.C."/>
            <person name="Dutilh B.E."/>
            <person name="Sinninghe Damste J.S."/>
        </authorList>
    </citation>
    <scope>NUCLEOTIDE SEQUENCE [LARGE SCALE GENOMIC DNA]</scope>
    <source>
        <strain evidence="2">NIOZ-UU36</strain>
    </source>
</reference>
<gene>
    <name evidence="2" type="ORF">H8E29_08925</name>
</gene>